<evidence type="ECO:0000313" key="9">
    <source>
        <dbReference type="EMBL" id="WMW66901.1"/>
    </source>
</evidence>
<dbReference type="PRINTS" id="PR01590">
    <property type="entry name" value="HTHFIS"/>
</dbReference>
<dbReference type="InterPro" id="IPR009057">
    <property type="entry name" value="Homeodomain-like_sf"/>
</dbReference>
<dbReference type="InterPro" id="IPR058031">
    <property type="entry name" value="AAA_lid_NorR"/>
</dbReference>
<evidence type="ECO:0000256" key="6">
    <source>
        <dbReference type="PROSITE-ProRule" id="PRU00169"/>
    </source>
</evidence>
<evidence type="ECO:0000256" key="5">
    <source>
        <dbReference type="ARBA" id="ARBA00023163"/>
    </source>
</evidence>
<dbReference type="InterPro" id="IPR011006">
    <property type="entry name" value="CheY-like_superfamily"/>
</dbReference>
<dbReference type="Pfam" id="PF02954">
    <property type="entry name" value="HTH_8"/>
    <property type="match status" value="1"/>
</dbReference>
<evidence type="ECO:0000256" key="4">
    <source>
        <dbReference type="ARBA" id="ARBA00023125"/>
    </source>
</evidence>
<dbReference type="Gene3D" id="3.40.50.300">
    <property type="entry name" value="P-loop containing nucleotide triphosphate hydrolases"/>
    <property type="match status" value="1"/>
</dbReference>
<feature type="domain" description="Response regulatory" evidence="8">
    <location>
        <begin position="5"/>
        <end position="119"/>
    </location>
</feature>
<dbReference type="SMART" id="SM00448">
    <property type="entry name" value="REC"/>
    <property type="match status" value="1"/>
</dbReference>
<dbReference type="SUPFAM" id="SSF52540">
    <property type="entry name" value="P-loop containing nucleoside triphosphate hydrolases"/>
    <property type="match status" value="1"/>
</dbReference>
<dbReference type="InterPro" id="IPR025943">
    <property type="entry name" value="Sigma_54_int_dom_ATP-bd_2"/>
</dbReference>
<keyword evidence="6" id="KW-0597">Phosphoprotein</keyword>
<dbReference type="PROSITE" id="PS00675">
    <property type="entry name" value="SIGMA54_INTERACT_1"/>
    <property type="match status" value="1"/>
</dbReference>
<keyword evidence="5" id="KW-0804">Transcription</keyword>
<dbReference type="PROSITE" id="PS00676">
    <property type="entry name" value="SIGMA54_INTERACT_2"/>
    <property type="match status" value="1"/>
</dbReference>
<evidence type="ECO:0000256" key="3">
    <source>
        <dbReference type="ARBA" id="ARBA00023015"/>
    </source>
</evidence>
<dbReference type="Pfam" id="PF00158">
    <property type="entry name" value="Sigma54_activat"/>
    <property type="match status" value="1"/>
</dbReference>
<dbReference type="Proteomes" id="UP001180616">
    <property type="component" value="Chromosome"/>
</dbReference>
<keyword evidence="3" id="KW-0805">Transcription regulation</keyword>
<dbReference type="InterPro" id="IPR003593">
    <property type="entry name" value="AAA+_ATPase"/>
</dbReference>
<protein>
    <submittedName>
        <fullName evidence="9">Sigma-54 dependent transcriptional regulator</fullName>
    </submittedName>
</protein>
<dbReference type="InterPro" id="IPR025662">
    <property type="entry name" value="Sigma_54_int_dom_ATP-bd_1"/>
</dbReference>
<organism evidence="9 10">
    <name type="scientific">Nitratidesulfovibrio liaohensis</name>
    <dbReference type="NCBI Taxonomy" id="2604158"/>
    <lineage>
        <taxon>Bacteria</taxon>
        <taxon>Pseudomonadati</taxon>
        <taxon>Thermodesulfobacteriota</taxon>
        <taxon>Desulfovibrionia</taxon>
        <taxon>Desulfovibrionales</taxon>
        <taxon>Desulfovibrionaceae</taxon>
        <taxon>Nitratidesulfovibrio</taxon>
    </lineage>
</organism>
<reference evidence="9" key="1">
    <citation type="submission" date="2023-09" db="EMBL/GenBank/DDBJ databases">
        <authorList>
            <consortium name="CW5 consortium"/>
            <person name="Lu C.-W."/>
        </authorList>
    </citation>
    <scope>NUCLEOTIDE SEQUENCE</scope>
    <source>
        <strain evidence="9">KPS</strain>
    </source>
</reference>
<proteinExistence type="predicted"/>
<dbReference type="EMBL" id="CP133659">
    <property type="protein sequence ID" value="WMW66901.1"/>
    <property type="molecule type" value="Genomic_DNA"/>
</dbReference>
<accession>A0ABY9R6I4</accession>
<evidence type="ECO:0000256" key="1">
    <source>
        <dbReference type="ARBA" id="ARBA00022741"/>
    </source>
</evidence>
<keyword evidence="4" id="KW-0238">DNA-binding</keyword>
<dbReference type="InterPro" id="IPR027417">
    <property type="entry name" value="P-loop_NTPase"/>
</dbReference>
<dbReference type="InterPro" id="IPR025944">
    <property type="entry name" value="Sigma_54_int_dom_CS"/>
</dbReference>
<evidence type="ECO:0000259" key="7">
    <source>
        <dbReference type="PROSITE" id="PS50045"/>
    </source>
</evidence>
<feature type="domain" description="Sigma-54 factor interaction" evidence="7">
    <location>
        <begin position="144"/>
        <end position="373"/>
    </location>
</feature>
<gene>
    <name evidence="9" type="ORF">KPS_001529</name>
</gene>
<keyword evidence="10" id="KW-1185">Reference proteome</keyword>
<dbReference type="InterPro" id="IPR002197">
    <property type="entry name" value="HTH_Fis"/>
</dbReference>
<dbReference type="SMART" id="SM00382">
    <property type="entry name" value="AAA"/>
    <property type="match status" value="1"/>
</dbReference>
<sequence length="448" mass="49752">MLLLRVAIVDDEPVVCKRLSHALFKEGYEVEAFMSARSFLEAMIDRPFDVVFSDMRLPDMDGLELLPKIKALRPETEVVIVTGYGSIQTAIEAMREGAFHYVTKPVNFTEIRAIAKRAQEKIGMRMENARLREALLGSSGLSSIVGNSPAIQDLFALVRKVAPVDCNVLIQGESGTGKALVALALHHLSPRKNQPFVTFNCGGFTEELISSELFGYEKGAFTGASASKVGLLEAASGGTVFLDEVGEMPISMQVRLLHVLQERRILRVGGTKPVELDIRVIAATNRDLKAEVEKGTFREDLFFRLNVVSTTLPRLADRREDIPLLVRHFIDKYALAFRKSVHGIDEQALGALTGYSFPGNVRELENIIERAVALTDGQTIGLLDLPEDIRNLEFDTLEGDGLPTLAEVERRYVIRILEKTGYNKRLAAQVLGVPRTTLWRKLKEYGVE</sequence>
<dbReference type="Gene3D" id="1.10.8.60">
    <property type="match status" value="1"/>
</dbReference>
<dbReference type="Gene3D" id="1.10.10.60">
    <property type="entry name" value="Homeodomain-like"/>
    <property type="match status" value="1"/>
</dbReference>
<dbReference type="SUPFAM" id="SSF46689">
    <property type="entry name" value="Homeodomain-like"/>
    <property type="match status" value="1"/>
</dbReference>
<dbReference type="PROSITE" id="PS50110">
    <property type="entry name" value="RESPONSE_REGULATORY"/>
    <property type="match status" value="1"/>
</dbReference>
<evidence type="ECO:0000256" key="2">
    <source>
        <dbReference type="ARBA" id="ARBA00022840"/>
    </source>
</evidence>
<feature type="modified residue" description="4-aspartylphosphate" evidence="6">
    <location>
        <position position="54"/>
    </location>
</feature>
<name>A0ABY9R6I4_9BACT</name>
<dbReference type="CDD" id="cd00009">
    <property type="entry name" value="AAA"/>
    <property type="match status" value="1"/>
</dbReference>
<dbReference type="Pfam" id="PF25601">
    <property type="entry name" value="AAA_lid_14"/>
    <property type="match status" value="1"/>
</dbReference>
<dbReference type="PROSITE" id="PS00688">
    <property type="entry name" value="SIGMA54_INTERACT_3"/>
    <property type="match status" value="1"/>
</dbReference>
<dbReference type="Pfam" id="PF00072">
    <property type="entry name" value="Response_reg"/>
    <property type="match status" value="1"/>
</dbReference>
<evidence type="ECO:0000259" key="8">
    <source>
        <dbReference type="PROSITE" id="PS50110"/>
    </source>
</evidence>
<dbReference type="PANTHER" id="PTHR32071">
    <property type="entry name" value="TRANSCRIPTIONAL REGULATORY PROTEIN"/>
    <property type="match status" value="1"/>
</dbReference>
<dbReference type="RefSeq" id="WP_309542757.1">
    <property type="nucleotide sequence ID" value="NZ_CP133659.1"/>
</dbReference>
<keyword evidence="2" id="KW-0067">ATP-binding</keyword>
<dbReference type="PROSITE" id="PS50045">
    <property type="entry name" value="SIGMA54_INTERACT_4"/>
    <property type="match status" value="1"/>
</dbReference>
<evidence type="ECO:0000313" key="10">
    <source>
        <dbReference type="Proteomes" id="UP001180616"/>
    </source>
</evidence>
<dbReference type="InterPro" id="IPR002078">
    <property type="entry name" value="Sigma_54_int"/>
</dbReference>
<dbReference type="PANTHER" id="PTHR32071:SF119">
    <property type="entry name" value="SIGMA L-DEPENDENT TRANSCRIPTIONAL REGULATOR YPLP-RELATED"/>
    <property type="match status" value="1"/>
</dbReference>
<keyword evidence="1" id="KW-0547">Nucleotide-binding</keyword>
<dbReference type="InterPro" id="IPR001789">
    <property type="entry name" value="Sig_transdc_resp-reg_receiver"/>
</dbReference>
<dbReference type="SUPFAM" id="SSF52172">
    <property type="entry name" value="CheY-like"/>
    <property type="match status" value="1"/>
</dbReference>
<dbReference type="Gene3D" id="3.40.50.2300">
    <property type="match status" value="1"/>
</dbReference>